<keyword evidence="3" id="KW-1185">Reference proteome</keyword>
<reference evidence="2" key="1">
    <citation type="submission" date="2021-06" db="EMBL/GenBank/DDBJ databases">
        <authorList>
            <person name="Hodson N. C."/>
            <person name="Mongue J. A."/>
            <person name="Jaron S. K."/>
        </authorList>
    </citation>
    <scope>NUCLEOTIDE SEQUENCE</scope>
</reference>
<evidence type="ECO:0000313" key="2">
    <source>
        <dbReference type="EMBL" id="CAG7648935.1"/>
    </source>
</evidence>
<gene>
    <name evidence="2" type="ORF">AFUS01_LOCUS671</name>
</gene>
<feature type="non-terminal residue" evidence="2">
    <location>
        <position position="1"/>
    </location>
</feature>
<evidence type="ECO:0000256" key="1">
    <source>
        <dbReference type="SAM" id="MobiDB-lite"/>
    </source>
</evidence>
<dbReference type="OrthoDB" id="8197657at2759"/>
<comment type="caution">
    <text evidence="2">The sequence shown here is derived from an EMBL/GenBank/DDBJ whole genome shotgun (WGS) entry which is preliminary data.</text>
</comment>
<sequence>EKGKLELQMRKYLEKEARLEKMREALKNYPREQVLIKTPTAEGFAAGVDEKFTKKLYEWEEMRGIPAEDGSMALLNPKYYHQVGGSSNSSEPPETEDIQEVFTSSPI</sequence>
<evidence type="ECO:0000313" key="3">
    <source>
        <dbReference type="Proteomes" id="UP000708208"/>
    </source>
</evidence>
<accession>A0A8J2J2D3</accession>
<dbReference type="EMBL" id="CAJVCH010003493">
    <property type="protein sequence ID" value="CAG7648935.1"/>
    <property type="molecule type" value="Genomic_DNA"/>
</dbReference>
<dbReference type="AlphaFoldDB" id="A0A8J2J2D3"/>
<organism evidence="2 3">
    <name type="scientific">Allacma fusca</name>
    <dbReference type="NCBI Taxonomy" id="39272"/>
    <lineage>
        <taxon>Eukaryota</taxon>
        <taxon>Metazoa</taxon>
        <taxon>Ecdysozoa</taxon>
        <taxon>Arthropoda</taxon>
        <taxon>Hexapoda</taxon>
        <taxon>Collembola</taxon>
        <taxon>Symphypleona</taxon>
        <taxon>Sminthuridae</taxon>
        <taxon>Allacma</taxon>
    </lineage>
</organism>
<feature type="region of interest" description="Disordered" evidence="1">
    <location>
        <begin position="83"/>
        <end position="107"/>
    </location>
</feature>
<protein>
    <submittedName>
        <fullName evidence="2">Uncharacterized protein</fullName>
    </submittedName>
</protein>
<proteinExistence type="predicted"/>
<dbReference type="Proteomes" id="UP000708208">
    <property type="component" value="Unassembled WGS sequence"/>
</dbReference>
<name>A0A8J2J2D3_9HEXA</name>